<feature type="domain" description="EF-hand" evidence="5">
    <location>
        <begin position="4952"/>
        <end position="4987"/>
    </location>
</feature>
<feature type="region of interest" description="Disordered" evidence="4">
    <location>
        <begin position="4009"/>
        <end position="4047"/>
    </location>
</feature>
<feature type="domain" description="EF-hand" evidence="5">
    <location>
        <begin position="5025"/>
        <end position="5060"/>
    </location>
</feature>
<dbReference type="GO" id="GO:0005509">
    <property type="term" value="F:calcium ion binding"/>
    <property type="evidence" value="ECO:0007669"/>
    <property type="project" value="InterPro"/>
</dbReference>
<evidence type="ECO:0000256" key="4">
    <source>
        <dbReference type="SAM" id="MobiDB-lite"/>
    </source>
</evidence>
<feature type="region of interest" description="Disordered" evidence="4">
    <location>
        <begin position="1314"/>
        <end position="1340"/>
    </location>
</feature>
<organism evidence="7">
    <name type="scientific">Perkinsus marinus (strain ATCC 50983 / TXsc)</name>
    <dbReference type="NCBI Taxonomy" id="423536"/>
    <lineage>
        <taxon>Eukaryota</taxon>
        <taxon>Sar</taxon>
        <taxon>Alveolata</taxon>
        <taxon>Perkinsozoa</taxon>
        <taxon>Perkinsea</taxon>
        <taxon>Perkinsida</taxon>
        <taxon>Perkinsidae</taxon>
        <taxon>Perkinsus</taxon>
    </lineage>
</organism>
<dbReference type="SUPFAM" id="SSF47473">
    <property type="entry name" value="EF-hand"/>
    <property type="match status" value="8"/>
</dbReference>
<name>C5KM26_PERM5</name>
<feature type="domain" description="EF-hand" evidence="5">
    <location>
        <begin position="1426"/>
        <end position="1461"/>
    </location>
</feature>
<feature type="compositionally biased region" description="Basic residues" evidence="4">
    <location>
        <begin position="1868"/>
        <end position="1880"/>
    </location>
</feature>
<evidence type="ECO:0000313" key="7">
    <source>
        <dbReference type="Proteomes" id="UP000007800"/>
    </source>
</evidence>
<sequence length="5594" mass="611224">MAAAVAIDKAEIAMLALGFTPTDEIVKARDQLGIKTQDEFMKWARGTLEAAAVDALKVGDLGAFERRVTQLRRYYFENPDSHTASPNTATIMGLYLLFLLSADRTGEFHTELEQLPEALTKTPQCQLPVAVERCIMEGNGTKLKACVSQAAKDLPHSELLLQSVVNQVRIKIASSLERAYTSLNSKTACRMLLMDPKDRKSLELFAKAENDRKAADEANLSTLELEDPSTPAQARLRNRLSTRWVVEGDRLVFKKIRDDASAMPALDLISNMIVGDSVVGSHSDADCRASMESTVCRPFEDYMATGGASVVGLVHAVSAVENVCAEQLYGSSSSTCGCPHLLESIQPSHFYELTGALAMSSSSVVASETASHRQLTTAAVVMGKVRLPYPVVMDPSGRTSMDGIKDAMAHALAAAGFNPVYTIIRDVAKDGLFAQLVFSTEPIHVPVGSGLTPEQHEEMARMAYRALHECLDELMPPSTGETPFQLDVFRGCPLDASPMEVEGEIEILNAEPTLGFRDRVNTVLRQALSEDLDLTFRNGVTGEDMTVATSPRGTIVAHSFAGSLVSFTIYTDANGGGLRPHLDVLADLRDLRRHLAAAGIKSVIRVNDVRSLGGVTYNTKRVLYSYCHGLGVLTRATPREALVPPEMAWDREATQSALFGEIVKAHYGQEKDGGEPSVLMEMGRREDGEEEEGLPEVDDGPEGRVDEMPEAGIEPGISDGESAEDRVMDAVFGKEESPEEDSPLNPVVPDGMDEDGREPETGAGMGDRDPEPEEGVQEDPPGAPEEEGSSADQPWSPNPADVGQPSQPQPGSRVPRVRSGELKGMATTMGGMKSPVLPYRLTPGQRTFKMPIVTHVAGVVHYAPLFAPHPFQPRILFHPPAPHPPRAMVLQMPSAVPLGRPRRRSVPSMMMLPTQLNRSGRPMEAGELEHSGVPHAVEYRNVLAPQEADFVVGRIGRFPEPALETALTWVDKMALSTVEGLREKMEHLYSKYPSTANTRAFARFVKDGLFEGDIRPIRTMRGLRNAIKHVSEIFPRFASFRAGVATILDSWILLLTSPDKHTLVSLFREAPSEIYALMDANGDGLISFDEFTAFGRTIAAPSFVFSREAFEGMLSEEEGESVRVQDFEELYRTIAQGRQQLSASIADKAVQLVMDSLTLESRFSDLDGGRHNDLSLEDIGWKGPVGEALFFYLDSNRDGVLSRYEWQRLVIIHRAPLLVRRFALWVAHRVGDNLLPYSVEPFVTRAKERLGSMPERYVPVIKGALDSLGAGEPSDGDYGLLRAMAGGNEMNNLVATEFYLGYGRRPRLTSKALGADHRGRRHHRGHHHHHHHGPTSSFLEEGPQWSRLPLEYSLRKLSPTTRVSARDFADFGKSIKAPTAVFSRTAYDLLEYPSGRDAEDLLSTKSDVLHAVSKDLRNHRRIHLILDSLILGQRFKELDANGDGELSLKELGLGAADRAVFAVVDLDGSNTLSLGELQRLAAFGEDMVPASAILLAQKVQAKADGPVEAYVAAAMRAMEGFTGFESAEIGELLDFDDDGYIDHREIAMLRVLSLPQGVAKYLPQSAYVMDKIDVGVGWAEEDFTKMGLGLQANRRAFSHKSFESLAQLWDGRIPREAVEVWMNAVRHKRLWRLLAVFSAVNTDAFFTAFDGNKDGKLSDDELRRWMGNFPLVSLVTVLEVLGQGEGDQRGITREGLQRFSFLFAVGPAVKLLALSIPRSAAAPEKFVEEFSTVLARVKSPRVRAKIVHALDLDGDGEGLRGAAGASAPFHVGELSRGEILGLRVLHQAEFLLLLESLLHHGFATITEAKASSFLEEARSSEVVLTEGYAEGAFVELDSVRARSAGSIKCLVRVPTMAGHHSQWSRRSEGKRRKGRRHQREKKGSDGSVREAPDQQHGGGIAEARPSRGSLASEASALMAAAEGMGDGRHEEGVIDGVGRDHHRDAAEEVKPDHAEDHNSETVEEVKPDHARDHYSETVEEVKPDHARDHYSETVEEVKPDHAGDHYSETVEEVKPDHAGDHYSESTPEQRVSNESVESGQEPPRRDGSTQDAAGEGTTPRSGTAGVGEGREAAVDNAGDEELLVDEWEEEDKGGEYGADHQGGHQSRDNNTWSISMHEYPSEGFEKVTGQALGGTVSVEEFQQTGVRLGVSQAYTKEVFSLMAGKDASVLPVGHYADLYRSFKDVRNLARVFHILDSIKMEMRFTDLDLHRDGLISLSEFGCGECKSDTVSEEECMAVGELFLYVADGLNQSSIARRNWQKLVRVDADTIPPAVAVVLEGMGEVPRQATNEEFIEKYMAEAGRYPGAREEAGAFLDDETGQKRNVGFVRVAAAGPRLAGFLPSSFDFTRNLSTLLKSGVNRLDEETFEEIGRHAEVAGDWFKAKSFGALLFPVGETLPVDFLDTYVTARRGGYLYDLGASLGAISMAARFDAIDMDGDGKLTREELETREWRKSIAGTMLFALLDLDRDSSISRAEWQHWGYLVAQARPHMRALALRILPEVKISASEYAARYRAAVKGLSPDEIKLVEQRLDFDADGELSEAEIGLLRVVGGGRSLRELLYRELFFGYEIVNTGTGAGQSFLQEAAIEDDRTLNGFMGRVGALQSPYIESARFAFQFLDTDSDGQLSDNETREFELMRMLFADYGFLRFIADFTALTAFKKLKGPAGGLSLKGLIDSAKAGDCTPTELALEIHDAFEIDLPDGTVEVPWAIWRLIVWRHLTNEHEAYAPPATPRRRFPANFDGRKLKCAMMASSSFSSRERGSTLLVKALVIAVAAGVDRTRCALDMRASVCEPYIGYYQKGVSDVSQLVEIVEVAARVCADYQYDLLSYPQCGAIVGEVRLRRPLGWTWPPMETVKSAILRALVAAGFDEDYTVVYEIRRDSHGLVFSADRRTPHGEAAEAEAANKASWAVHNALAALTVGGTPAFEVEVFRGSSLDTSPLEVEGDIEIINWRDTMSFRRTVARILEGPVRGVAGRVLRHGITGDEVLVSSHKEGILLAYQVPGPHIGFTAYVEAAWGGTRAHLDILDDLHTLQERLMQSGVEASIRVRDVRVMSGLVYRAKRALYSYCSHLDHRGVLSFVAPASVAEEWGREEAQISRAMAVDGEAGGSVRDTLYGGSDGVVGEEVGQDEGFRVAEGLGGGASGEDVLGHIDIPAEEELADTGYHIPKRPEGSNREEGGYPEVEDGHAEVEDGHAEVEDGHPEGEDGHAEVEDGHAEVEDGHPEGEDGHAEVEDGHAEVEDGHPEGGDGHPEVEDGHREVEDGHPEVEDGHREVEDGRAEGEDGRAEKEDDHLEGEDGHPEGEDGHPEGDDGHPEVEDGHPEVEDGHPEEEESHLEGQEGHHEKMGLHEGKKRHRVQNGPRRYVGNLEQIDRTQLGPVGSSDLPRWEDVADGVAQSDPGQREGGVPEMPGDGVADDPGQTVDGVPDGPSKSGLTAPTRDFGPGFDAGHPEELIPVGPASDFGPDFDAYHPEEVKPVDPAEDFGPGSDAGYPEGPNPVDPTGGFGPGFEPEKRTPEESVGSGTVDDFTYHFDEDTMEEAARLPSPRYPVDSGKVVPDVGLGSVANTPSVSTQPTRMPGRGLSRPPARSRHGQDDYDDTIVEGVATNATTPMSRDALTRQPVGAPQTTVERLLPPDLLPITRADVEDHRVTGSEIDPVVRERELHEPDFGPGFGVDSGGEGHGLPEPVHGEDGVIEGVDDGRDGVPEPVHGEEWVLEGVDDGRDGLPEPVHGEDGVIEGVDDGRDGVPEPVHGEDAVIEGVDDGRDGLPEPVHGEDGVIEGVDDGRDGVPEPVHGEDGVIEGVDDGRDGVPEPVHGEDGVIEGVDDGRDGVAEPVHGEDGVIEGVDDGRDGVPEPVHGEDGVIEGVDDGRDGVPEPVHEEDTSDRLPQERGLEGASEDIFSKMEGPTSSTTNPQPEKVGNTLEDAAAAGGRIRPPPTVPPTKPVSKVIAGHGPSIRPYYDPLFHLHPFAPRLVYSSPGTHPPDWVVIPVSSSRDGLPRVAAAFRRELGRSGNSAEGSSSSHPPLPEHARGETMYDVSEPREPTPSDGEFVVGMRGFAPPGKGCLSRVMQWVDNSTIAKLEGLRSLLAEVYSMEAPVHDQVAFGAFVRRGLLGEDPHLTTFHRLYQGIEHLRGLLDTGEPLREGLAAVLDAWVLLLRAPRKLPILNLFYYLDTNRDGYLSRYEWQRMLIINRAPIAVRRLALWLTEGFEGGPFPLPKGPFLAATHAKLARLPPTYARLVDRTLDSLGTGRPSDADYSILRAIGGGTEMANLVASEVLLGYRRRPRLSWHPIPRGSGAGLMRTPLVEVADAAADGMVEEGEAEQVLSEEGLGGPGGVPGSFMEMGRLTSEDDMKVARYSIGALASGRRVPYKTFRDFGRSLKAREEAFTEEVFHLFVGEDETSNEITVDDFDRLHLSSKDMRNLRRVYLVCDSLAIKAKFDEMDRDGDGQLGRGEVPLEPHQAWVRTLTVGLVYGLVEALQLHVKFVDMDRDGDEELSKEELVGVGIKAEEAAWLRHLLGTANSSSISERDWMTLAGTSYEAAPDAAVWVATKLPQRDKNYTMDLARVMVVALRQLDTLTKDEVEDARDFIDIDGDGKLSPSEFGRLRLLGDMHHVVEMILPFEGALEAPPVAEDLTEAAFEELGRRTGGGERIFGPEAFARLSDPRRKLIPVRVLSSWMQLRNRKHLRPVAGMFSAMNMDSLFYSLDRDRDGRLSMDELNWEGEDAHLVWSVPASRLMEELTRTGPRGGRAGLSRKSLQYWVLAHSTPREAKLDMMGRKSAAGNSSEEGLKRPEEGGKERHKPTKQRKSMKADQDRNQSRAPGFQKLLYGAPEGVSYRDKFGGALRRGFEADMSISSDGVLSTSSWLQRAVLKLLGDNTTDTVDMQYFEALHLATKHSAYGLHGEVIVLVSALRNLPLIYRFVEALQLHDRFMQFDKDGDNELTLEEVEIKAEDADKQWFFGVLDADGSGKLSRTEWQRLAGRSQHATPAVVQWIATNELPRRDDSVEKDTAIVTVKVMGELAKLGKQDVDELVRFLDEDGDGKVAPSEFGLIRLASDFKPIMEELIPYGPLGHGVVSADLTRGTFLELDQTLKAGRGIFADSSFDDLSVYDAIPLEVITPWTKLRASRLLGQAVQLFDAASLASLFYHLDIDRNGLLSVEELGWDETFDEIVDILWEDEEEGRRGVSRQALQKWAYIRTEGLSWGGVESLYRALKDDRGTTRLVKLMRSIGLEARFTELDVDRDGRLSRADIGCAWESSTVETATGTSSICLAYERLMSLVPSEALGRGEWQVLALVDPETLPPAASLFVSKLAGRYDGSGDPLADYEEVLRGFPEAVRVSIKDYLTSTDVELTMTIMRLAVARYGLLPLISSEGDAVVEVVGLMDANTDGHIDAHEFIDYGMAVHSPDGVFSMETFDSLLDIGADTIQMETLVVFSRLWGCRSDLISLVGAAFSAVNMKARLEMLDTYHDGVLSRVELVGAGGTVGRRALKLLSLIDMDSSGSISLEEWQHWSRLEAAAPIELRQVALVVESRASHGASPWTSDGLTGEARALAGEYLDYNGDGELIIIILSEEVCRHGVGAGVGHARAAGW</sequence>
<feature type="compositionally biased region" description="Low complexity" evidence="4">
    <location>
        <begin position="4010"/>
        <end position="4021"/>
    </location>
</feature>
<dbReference type="RefSeq" id="XP_002782650.1">
    <property type="nucleotide sequence ID" value="XM_002782604.1"/>
</dbReference>
<dbReference type="Proteomes" id="UP000007800">
    <property type="component" value="Unassembled WGS sequence"/>
</dbReference>
<feature type="compositionally biased region" description="Polar residues" evidence="4">
    <location>
        <begin position="2024"/>
        <end position="2038"/>
    </location>
</feature>
<feature type="compositionally biased region" description="Basic and acidic residues" evidence="4">
    <location>
        <begin position="3171"/>
        <end position="3329"/>
    </location>
</feature>
<feature type="compositionally biased region" description="Basic and acidic residues" evidence="4">
    <location>
        <begin position="3337"/>
        <end position="3352"/>
    </location>
</feature>
<feature type="region of interest" description="Disordered" evidence="4">
    <location>
        <begin position="3561"/>
        <end position="3597"/>
    </location>
</feature>
<keyword evidence="2" id="KW-0677">Repeat</keyword>
<dbReference type="GO" id="GO:0000502">
    <property type="term" value="C:proteasome complex"/>
    <property type="evidence" value="ECO:0007669"/>
    <property type="project" value="UniProtKB-KW"/>
</dbReference>
<feature type="compositionally biased region" description="Basic and acidic residues" evidence="4">
    <location>
        <begin position="3868"/>
        <end position="3893"/>
    </location>
</feature>
<dbReference type="CDD" id="cd00051">
    <property type="entry name" value="EFh"/>
    <property type="match status" value="2"/>
</dbReference>
<dbReference type="Pfam" id="PF10075">
    <property type="entry name" value="CSN8_PSD8_EIF3K"/>
    <property type="match status" value="1"/>
</dbReference>
<feature type="domain" description="EF-hand" evidence="5">
    <location>
        <begin position="1073"/>
        <end position="1101"/>
    </location>
</feature>
<dbReference type="InterPro" id="IPR039647">
    <property type="entry name" value="EF_hand_pair_protein_CML-like"/>
</dbReference>
<dbReference type="Pfam" id="PF13833">
    <property type="entry name" value="EF-hand_8"/>
    <property type="match status" value="1"/>
</dbReference>
<dbReference type="InterPro" id="IPR033464">
    <property type="entry name" value="CSN8_PSD8_EIF3K"/>
</dbReference>
<feature type="compositionally biased region" description="Basic residues" evidence="4">
    <location>
        <begin position="1318"/>
        <end position="1333"/>
    </location>
</feature>
<dbReference type="OrthoDB" id="26525at2759"/>
<keyword evidence="7" id="KW-1185">Reference proteome</keyword>
<feature type="domain" description="EF-hand" evidence="5">
    <location>
        <begin position="1637"/>
        <end position="1672"/>
    </location>
</feature>
<dbReference type="PANTHER" id="PTHR10891">
    <property type="entry name" value="EF-HAND CALCIUM-BINDING DOMAIN CONTAINING PROTEIN"/>
    <property type="match status" value="1"/>
</dbReference>
<feature type="region of interest" description="Disordered" evidence="4">
    <location>
        <begin position="1947"/>
        <end position="2081"/>
    </location>
</feature>
<feature type="region of interest" description="Disordered" evidence="4">
    <location>
        <begin position="684"/>
        <end position="817"/>
    </location>
</feature>
<dbReference type="InterPro" id="IPR002048">
    <property type="entry name" value="EF_hand_dom"/>
</dbReference>
<evidence type="ECO:0000256" key="2">
    <source>
        <dbReference type="ARBA" id="ARBA00022737"/>
    </source>
</evidence>
<proteinExistence type="predicted"/>
<feature type="compositionally biased region" description="Basic and acidic residues" evidence="4">
    <location>
        <begin position="1881"/>
        <end position="1893"/>
    </location>
</feature>
<protein>
    <submittedName>
        <fullName evidence="6">26s proteasome non-ATPase regulatory subunit, putative</fullName>
    </submittedName>
</protein>
<feature type="compositionally biased region" description="Acidic residues" evidence="4">
    <location>
        <begin position="688"/>
        <end position="700"/>
    </location>
</feature>
<evidence type="ECO:0000259" key="5">
    <source>
        <dbReference type="PROSITE" id="PS50222"/>
    </source>
</evidence>
<feature type="domain" description="EF-hand" evidence="5">
    <location>
        <begin position="5228"/>
        <end position="5263"/>
    </location>
</feature>
<dbReference type="SMART" id="SM00054">
    <property type="entry name" value="EFh"/>
    <property type="match status" value="17"/>
</dbReference>
<feature type="domain" description="EF-hand" evidence="5">
    <location>
        <begin position="4578"/>
        <end position="4613"/>
    </location>
</feature>
<feature type="region of interest" description="Disordered" evidence="4">
    <location>
        <begin position="3838"/>
        <end position="3893"/>
    </location>
</feature>
<keyword evidence="1" id="KW-0479">Metal-binding</keyword>
<dbReference type="Pfam" id="PF13202">
    <property type="entry name" value="EF-hand_5"/>
    <property type="match status" value="10"/>
</dbReference>
<dbReference type="Gene3D" id="1.10.238.10">
    <property type="entry name" value="EF-hand"/>
    <property type="match status" value="7"/>
</dbReference>
<dbReference type="InParanoid" id="C5KM26"/>
<evidence type="ECO:0000256" key="3">
    <source>
        <dbReference type="ARBA" id="ARBA00022837"/>
    </source>
</evidence>
<dbReference type="PROSITE" id="PS00018">
    <property type="entry name" value="EF_HAND_1"/>
    <property type="match status" value="18"/>
</dbReference>
<evidence type="ECO:0000256" key="1">
    <source>
        <dbReference type="ARBA" id="ARBA00022723"/>
    </source>
</evidence>
<evidence type="ECO:0000313" key="6">
    <source>
        <dbReference type="EMBL" id="EER14445.1"/>
    </source>
</evidence>
<feature type="compositionally biased region" description="Basic and acidic residues" evidence="4">
    <location>
        <begin position="3469"/>
        <end position="3480"/>
    </location>
</feature>
<keyword evidence="6" id="KW-0647">Proteasome</keyword>
<feature type="compositionally biased region" description="Basic and acidic residues" evidence="4">
    <location>
        <begin position="4788"/>
        <end position="4798"/>
    </location>
</feature>
<feature type="compositionally biased region" description="Basic residues" evidence="4">
    <location>
        <begin position="4799"/>
        <end position="4809"/>
    </location>
</feature>
<dbReference type="Gene3D" id="1.25.40.990">
    <property type="match status" value="1"/>
</dbReference>
<feature type="compositionally biased region" description="Basic and acidic residues" evidence="4">
    <location>
        <begin position="723"/>
        <end position="736"/>
    </location>
</feature>
<accession>C5KM26</accession>
<feature type="region of interest" description="Disordered" evidence="4">
    <location>
        <begin position="4772"/>
        <end position="4824"/>
    </location>
</feature>
<keyword evidence="3" id="KW-0106">Calcium</keyword>
<dbReference type="InterPro" id="IPR018247">
    <property type="entry name" value="EF_Hand_1_Ca_BS"/>
</dbReference>
<feature type="domain" description="EF-hand" evidence="5">
    <location>
        <begin position="4159"/>
        <end position="4194"/>
    </location>
</feature>
<feature type="region of interest" description="Disordered" evidence="4">
    <location>
        <begin position="1858"/>
        <end position="1912"/>
    </location>
</feature>
<dbReference type="PROSITE" id="PS50222">
    <property type="entry name" value="EF_HAND_2"/>
    <property type="match status" value="8"/>
</dbReference>
<dbReference type="EMBL" id="GG674250">
    <property type="protein sequence ID" value="EER14445.1"/>
    <property type="molecule type" value="Genomic_DNA"/>
</dbReference>
<feature type="compositionally biased region" description="Basic and acidic residues" evidence="4">
    <location>
        <begin position="3847"/>
        <end position="3861"/>
    </location>
</feature>
<feature type="compositionally biased region" description="Basic and acidic residues" evidence="4">
    <location>
        <begin position="4025"/>
        <end position="4044"/>
    </location>
</feature>
<gene>
    <name evidence="6" type="ORF">Pmar_PMAR021199</name>
</gene>
<reference evidence="6 7" key="1">
    <citation type="submission" date="2008-07" db="EMBL/GenBank/DDBJ databases">
        <authorList>
            <person name="El-Sayed N."/>
            <person name="Caler E."/>
            <person name="Inman J."/>
            <person name="Amedeo P."/>
            <person name="Hass B."/>
            <person name="Wortman J."/>
        </authorList>
    </citation>
    <scope>NUCLEOTIDE SEQUENCE [LARGE SCALE GENOMIC DNA]</scope>
    <source>
        <strain evidence="7">ATCC 50983 / TXsc</strain>
    </source>
</reference>
<feature type="compositionally biased region" description="Basic and acidic residues" evidence="4">
    <location>
        <begin position="1947"/>
        <end position="2023"/>
    </location>
</feature>
<dbReference type="InterPro" id="IPR011992">
    <property type="entry name" value="EF-hand-dom_pair"/>
</dbReference>
<feature type="region of interest" description="Disordered" evidence="4">
    <location>
        <begin position="3161"/>
        <end position="3526"/>
    </location>
</feature>
<dbReference type="GeneID" id="9044972"/>
<feature type="compositionally biased region" description="Polar residues" evidence="4">
    <location>
        <begin position="3565"/>
        <end position="3576"/>
    </location>
</feature>